<dbReference type="OrthoDB" id="5835829at2759"/>
<keyword evidence="4" id="KW-1185">Reference proteome</keyword>
<protein>
    <submittedName>
        <fullName evidence="3">UDP-glycosyltransferase 72B1</fullName>
    </submittedName>
</protein>
<evidence type="ECO:0000256" key="1">
    <source>
        <dbReference type="ARBA" id="ARBA00022679"/>
    </source>
</evidence>
<feature type="compositionally biased region" description="Polar residues" evidence="2">
    <location>
        <begin position="125"/>
        <end position="137"/>
    </location>
</feature>
<dbReference type="InterPro" id="IPR050481">
    <property type="entry name" value="UDP-glycosyltransf_plant"/>
</dbReference>
<accession>A0A1W0WYX3</accession>
<dbReference type="AlphaFoldDB" id="A0A1W0WYX3"/>
<feature type="region of interest" description="Disordered" evidence="2">
    <location>
        <begin position="121"/>
        <end position="162"/>
    </location>
</feature>
<reference evidence="4" key="1">
    <citation type="submission" date="2017-01" db="EMBL/GenBank/DDBJ databases">
        <title>Comparative genomics of anhydrobiosis in the tardigrade Hypsibius dujardini.</title>
        <authorList>
            <person name="Yoshida Y."/>
            <person name="Koutsovoulos G."/>
            <person name="Laetsch D."/>
            <person name="Stevens L."/>
            <person name="Kumar S."/>
            <person name="Horikawa D."/>
            <person name="Ishino K."/>
            <person name="Komine S."/>
            <person name="Tomita M."/>
            <person name="Blaxter M."/>
            <person name="Arakawa K."/>
        </authorList>
    </citation>
    <scope>NUCLEOTIDE SEQUENCE [LARGE SCALE GENOMIC DNA]</scope>
    <source>
        <strain evidence="4">Z151</strain>
    </source>
</reference>
<dbReference type="Pfam" id="PF00201">
    <property type="entry name" value="UDPGT"/>
    <property type="match status" value="1"/>
</dbReference>
<dbReference type="PANTHER" id="PTHR48049">
    <property type="entry name" value="GLYCOSYLTRANSFERASE"/>
    <property type="match status" value="1"/>
</dbReference>
<evidence type="ECO:0000313" key="4">
    <source>
        <dbReference type="Proteomes" id="UP000192578"/>
    </source>
</evidence>
<keyword evidence="1" id="KW-0808">Transferase</keyword>
<organism evidence="3 4">
    <name type="scientific">Hypsibius exemplaris</name>
    <name type="common">Freshwater tardigrade</name>
    <dbReference type="NCBI Taxonomy" id="2072580"/>
    <lineage>
        <taxon>Eukaryota</taxon>
        <taxon>Metazoa</taxon>
        <taxon>Ecdysozoa</taxon>
        <taxon>Tardigrada</taxon>
        <taxon>Eutardigrada</taxon>
        <taxon>Parachela</taxon>
        <taxon>Hypsibioidea</taxon>
        <taxon>Hypsibiidae</taxon>
        <taxon>Hypsibius</taxon>
    </lineage>
</organism>
<dbReference type="CDD" id="cd03784">
    <property type="entry name" value="GT1_Gtf-like"/>
    <property type="match status" value="1"/>
</dbReference>
<sequence>MTFNGASDGASVSLTSPSTPDRLHILLLSFPAFGHIIPMLEFAKKLSQHHAVTFGVSAGKLPDLTRRELLHPTEDPVRLLGIPDNVWDDFDNPEDSDAILRIFLGVNAAVENLLTAVPLRHDPGRTSSAVPHNSGRASSDVPHDSGRPSSTVPHDPGRPSSAVRQPVDVIILDLFLGGPVGVCRSRSVPFYFFNAANAMFFQHLLLLNEGTPTVSIEEADAFIELPEPGGQLQAFTVNMKTLFLPVRNNLGLAKGIIINTLRELEPDLLRDLHANPPMPVMRVWCVGPLFPEETSTTTENSVPEWLNRQSDGSVVYVSFGSVATPTGEQIRNIGLALLESKRPFLWSLRAKFHSFLPDELRHRTNDGGSFLVTEWAPQKLVLKSPAVGVFLSHCGWNSTLEAVAGGKAMIAWPMFADQLLNAQWAVRLGVAVLIPKTGMKAPRVVPVDEITAAIMEVGGVWSGSQRAGTVYQTSVLACSEKVHAAWGPSGKTAAEFEDLLSSFR</sequence>
<dbReference type="Proteomes" id="UP000192578">
    <property type="component" value="Unassembled WGS sequence"/>
</dbReference>
<dbReference type="GO" id="GO:0035251">
    <property type="term" value="F:UDP-glucosyltransferase activity"/>
    <property type="evidence" value="ECO:0007669"/>
    <property type="project" value="InterPro"/>
</dbReference>
<evidence type="ECO:0000256" key="2">
    <source>
        <dbReference type="SAM" id="MobiDB-lite"/>
    </source>
</evidence>
<dbReference type="EMBL" id="MTYJ01000031">
    <property type="protein sequence ID" value="OQV20399.1"/>
    <property type="molecule type" value="Genomic_DNA"/>
</dbReference>
<dbReference type="SUPFAM" id="SSF53756">
    <property type="entry name" value="UDP-Glycosyltransferase/glycogen phosphorylase"/>
    <property type="match status" value="1"/>
</dbReference>
<dbReference type="PANTHER" id="PTHR48049:SF132">
    <property type="entry name" value="GLYCOSYLTRANSFERASE"/>
    <property type="match status" value="1"/>
</dbReference>
<proteinExistence type="predicted"/>
<dbReference type="FunFam" id="3.40.50.2000:FF:000056">
    <property type="entry name" value="Glycosyltransferase"/>
    <property type="match status" value="1"/>
</dbReference>
<dbReference type="InterPro" id="IPR002213">
    <property type="entry name" value="UDP_glucos_trans"/>
</dbReference>
<gene>
    <name evidence="3" type="ORF">BV898_05685</name>
</gene>
<dbReference type="Gene3D" id="3.40.50.2000">
    <property type="entry name" value="Glycogen Phosphorylase B"/>
    <property type="match status" value="2"/>
</dbReference>
<comment type="caution">
    <text evidence="3">The sequence shown here is derived from an EMBL/GenBank/DDBJ whole genome shotgun (WGS) entry which is preliminary data.</text>
</comment>
<evidence type="ECO:0000313" key="3">
    <source>
        <dbReference type="EMBL" id="OQV20399.1"/>
    </source>
</evidence>
<name>A0A1W0WYX3_HYPEX</name>